<keyword evidence="6" id="KW-0598">Phosphotransferase system</keyword>
<proteinExistence type="predicted"/>
<keyword evidence="5 9" id="KW-0808">Transferase</keyword>
<evidence type="ECO:0000256" key="2">
    <source>
        <dbReference type="ARBA" id="ARBA00022448"/>
    </source>
</evidence>
<dbReference type="EC" id="2.7.1.-" evidence="9"/>
<dbReference type="OrthoDB" id="9799827at2"/>
<dbReference type="Pfam" id="PF03610">
    <property type="entry name" value="EIIA-man"/>
    <property type="match status" value="1"/>
</dbReference>
<dbReference type="InterPro" id="IPR036662">
    <property type="entry name" value="PTS_EIIA_man-typ_sf"/>
</dbReference>
<name>B5Y676_COPPD</name>
<dbReference type="PROSITE" id="PS51096">
    <property type="entry name" value="PTS_EIIA_TYPE_4"/>
    <property type="match status" value="1"/>
</dbReference>
<gene>
    <name evidence="9" type="ordered locus">COPRO5265_1498</name>
</gene>
<evidence type="ECO:0000256" key="4">
    <source>
        <dbReference type="ARBA" id="ARBA00022597"/>
    </source>
</evidence>
<reference evidence="9 10" key="2">
    <citation type="journal article" date="2014" name="Genome Announc.">
        <title>Complete Genome Sequence of Coprothermobacter proteolyticus DSM 5265.</title>
        <authorList>
            <person name="Alexiev A."/>
            <person name="Coil D.A."/>
            <person name="Badger J.H."/>
            <person name="Enticknap J."/>
            <person name="Ward N."/>
            <person name="Robb F.T."/>
            <person name="Eisen J.A."/>
        </authorList>
    </citation>
    <scope>NUCLEOTIDE SEQUENCE [LARGE SCALE GENOMIC DNA]</scope>
    <source>
        <strain evidence="10">ATCC 35245 / DSM 5265 / OCM 4 / BT</strain>
    </source>
</reference>
<keyword evidence="3" id="KW-0963">Cytoplasm</keyword>
<evidence type="ECO:0000259" key="8">
    <source>
        <dbReference type="PROSITE" id="PS51096"/>
    </source>
</evidence>
<dbReference type="GO" id="GO:0016020">
    <property type="term" value="C:membrane"/>
    <property type="evidence" value="ECO:0007669"/>
    <property type="project" value="InterPro"/>
</dbReference>
<evidence type="ECO:0000256" key="7">
    <source>
        <dbReference type="ARBA" id="ARBA00022777"/>
    </source>
</evidence>
<evidence type="ECO:0000313" key="9">
    <source>
        <dbReference type="EMBL" id="ACI16935.1"/>
    </source>
</evidence>
<dbReference type="STRING" id="309798.COPRO5265_1498"/>
<dbReference type="RefSeq" id="WP_012543587.1">
    <property type="nucleotide sequence ID" value="NC_011295.1"/>
</dbReference>
<dbReference type="Gene3D" id="3.40.50.510">
    <property type="entry name" value="Phosphotransferase system, mannose-type IIA component"/>
    <property type="match status" value="1"/>
</dbReference>
<keyword evidence="4" id="KW-0762">Sugar transport</keyword>
<dbReference type="InterPro" id="IPR033887">
    <property type="entry name" value="PTS_IIA_man"/>
</dbReference>
<evidence type="ECO:0000256" key="5">
    <source>
        <dbReference type="ARBA" id="ARBA00022679"/>
    </source>
</evidence>
<reference evidence="10" key="1">
    <citation type="submission" date="2008-08" db="EMBL/GenBank/DDBJ databases">
        <title>The complete genome sequence of Coprothermobacter proteolyticus strain ATCC 5245 / DSM 5265 / BT.</title>
        <authorList>
            <person name="Dodson R.J."/>
            <person name="Durkin A.S."/>
            <person name="Wu M."/>
            <person name="Eisen J."/>
            <person name="Sutton G."/>
        </authorList>
    </citation>
    <scope>NUCLEOTIDE SEQUENCE [LARGE SCALE GENOMIC DNA]</scope>
    <source>
        <strain evidence="10">ATCC 35245 / DSM 5265 / OCM 4 / BT</strain>
    </source>
</reference>
<evidence type="ECO:0000313" key="10">
    <source>
        <dbReference type="Proteomes" id="UP000001732"/>
    </source>
</evidence>
<evidence type="ECO:0000256" key="6">
    <source>
        <dbReference type="ARBA" id="ARBA00022683"/>
    </source>
</evidence>
<evidence type="ECO:0000256" key="1">
    <source>
        <dbReference type="ARBA" id="ARBA00004496"/>
    </source>
</evidence>
<dbReference type="CDD" id="cd00006">
    <property type="entry name" value="PTS_IIA_man"/>
    <property type="match status" value="1"/>
</dbReference>
<dbReference type="EC" id="2.7.1.69" evidence="9"/>
<sequence>MVGMLIVTHGRLGEGLLDAMQMIAGPQEKVDFVSLKEGDSIDELKERILSAVKMLDDGSGVLVFVDMFGASPSNAAAYLLNENVEVITGVNLPMLLEIVSFRESSSLQELSANAMTAGVESIKNLTQLLRASLENS</sequence>
<dbReference type="KEGG" id="cpo:COPRO5265_1498"/>
<dbReference type="SUPFAM" id="SSF53062">
    <property type="entry name" value="PTS system fructose IIA component-like"/>
    <property type="match status" value="1"/>
</dbReference>
<feature type="domain" description="PTS EIIA type-4" evidence="8">
    <location>
        <begin position="1"/>
        <end position="122"/>
    </location>
</feature>
<dbReference type="InterPro" id="IPR004701">
    <property type="entry name" value="PTS_EIIA_man-typ"/>
</dbReference>
<accession>B5Y676</accession>
<dbReference type="HOGENOM" id="CLU_123235_1_1_9"/>
<evidence type="ECO:0000256" key="3">
    <source>
        <dbReference type="ARBA" id="ARBA00022490"/>
    </source>
</evidence>
<dbReference type="InterPro" id="IPR051471">
    <property type="entry name" value="Bacterial_PTS_sugar_comp"/>
</dbReference>
<dbReference type="PANTHER" id="PTHR33799:SF1">
    <property type="entry name" value="PTS SYSTEM MANNOSE-SPECIFIC EIIAB COMPONENT-RELATED"/>
    <property type="match status" value="1"/>
</dbReference>
<dbReference type="eggNOG" id="COG2893">
    <property type="taxonomic scope" value="Bacteria"/>
</dbReference>
<dbReference type="GO" id="GO:0005737">
    <property type="term" value="C:cytoplasm"/>
    <property type="evidence" value="ECO:0007669"/>
    <property type="project" value="UniProtKB-SubCell"/>
</dbReference>
<dbReference type="GO" id="GO:0009401">
    <property type="term" value="P:phosphoenolpyruvate-dependent sugar phosphotransferase system"/>
    <property type="evidence" value="ECO:0007669"/>
    <property type="project" value="UniProtKB-KW"/>
</dbReference>
<comment type="subcellular location">
    <subcellularLocation>
        <location evidence="1">Cytoplasm</location>
    </subcellularLocation>
</comment>
<organism evidence="9 10">
    <name type="scientific">Coprothermobacter proteolyticus (strain ATCC 35245 / DSM 5265 / OCM 4 / BT)</name>
    <dbReference type="NCBI Taxonomy" id="309798"/>
    <lineage>
        <taxon>Bacteria</taxon>
        <taxon>Pseudomonadati</taxon>
        <taxon>Coprothermobacterota</taxon>
        <taxon>Coprothermobacteria</taxon>
        <taxon>Coprothermobacterales</taxon>
        <taxon>Coprothermobacteraceae</taxon>
        <taxon>Coprothermobacter</taxon>
    </lineage>
</organism>
<keyword evidence="7" id="KW-0418">Kinase</keyword>
<keyword evidence="2" id="KW-0813">Transport</keyword>
<dbReference type="EMBL" id="CP001145">
    <property type="protein sequence ID" value="ACI16935.1"/>
    <property type="molecule type" value="Genomic_DNA"/>
</dbReference>
<dbReference type="Proteomes" id="UP000001732">
    <property type="component" value="Chromosome"/>
</dbReference>
<protein>
    <submittedName>
        <fullName evidence="9">Pts system mannose-specific eiiab component (Eiiab-man)</fullName>
        <ecNumber evidence="9">2.7.1.-</ecNumber>
        <ecNumber evidence="9">2.7.1.69</ecNumber>
    </submittedName>
</protein>
<dbReference type="PANTHER" id="PTHR33799">
    <property type="entry name" value="PTS PERMEASE-RELATED-RELATED"/>
    <property type="match status" value="1"/>
</dbReference>
<dbReference type="GO" id="GO:0016301">
    <property type="term" value="F:kinase activity"/>
    <property type="evidence" value="ECO:0007669"/>
    <property type="project" value="UniProtKB-KW"/>
</dbReference>
<dbReference type="AlphaFoldDB" id="B5Y676"/>
<keyword evidence="10" id="KW-1185">Reference proteome</keyword>